<dbReference type="InterPro" id="IPR052159">
    <property type="entry name" value="Competence_DNA_uptake"/>
</dbReference>
<accession>A0A1M7K2R7</accession>
<sequence length="334" mass="36237">MIVDSCRDQFDGRIPPLDYLRNIGVDPGNSVQLIVGTHAHDDHIAGMAAVVEACPSASLVCSAAVSSEEFYALAATDKRVEEIVRVGVYKEYRRIFDIVRARGRTKGQRRPLVRATEQLPLLSIPVGNDRASVLALSPSQEAITRSLQKLANGALVIGQTPRPPAADPNELAVALWIEVGDRCVLLGADLLNGPAACGWQAVLDWHRPPTKAEVIKVPHHGAPNAHWRQVWTDLVVPGPLALMTPYRGGATKRPAPSDIVRLLDLAPRSYITASPRKVPRPRGVRSTAALINQLGKNVQDPWGRSGQVRARTPISDNAWSVTHVPPASELAVYR</sequence>
<evidence type="ECO:0008006" key="3">
    <source>
        <dbReference type="Google" id="ProtNLM"/>
    </source>
</evidence>
<keyword evidence="2" id="KW-1185">Reference proteome</keyword>
<reference evidence="1 2" key="1">
    <citation type="submission" date="2016-11" db="EMBL/GenBank/DDBJ databases">
        <authorList>
            <person name="Jaros S."/>
            <person name="Januszkiewicz K."/>
            <person name="Wedrychowicz H."/>
        </authorList>
    </citation>
    <scope>NUCLEOTIDE SEQUENCE [LARGE SCALE GENOMIC DNA]</scope>
    <source>
        <strain evidence="1 2">DSM 46144</strain>
    </source>
</reference>
<gene>
    <name evidence="1" type="ORF">SAMN05443668_101973</name>
</gene>
<evidence type="ECO:0000313" key="2">
    <source>
        <dbReference type="Proteomes" id="UP000184440"/>
    </source>
</evidence>
<dbReference type="PANTHER" id="PTHR30619">
    <property type="entry name" value="DNA INTERNALIZATION/COMPETENCE PROTEIN COMEC/REC2"/>
    <property type="match status" value="1"/>
</dbReference>
<dbReference type="SUPFAM" id="SSF56281">
    <property type="entry name" value="Metallo-hydrolase/oxidoreductase"/>
    <property type="match status" value="1"/>
</dbReference>
<dbReference type="PANTHER" id="PTHR30619:SF1">
    <property type="entry name" value="RECOMBINATION PROTEIN 2"/>
    <property type="match status" value="1"/>
</dbReference>
<dbReference type="Gene3D" id="3.60.15.10">
    <property type="entry name" value="Ribonuclease Z/Hydroxyacylglutathione hydrolase-like"/>
    <property type="match status" value="1"/>
</dbReference>
<proteinExistence type="predicted"/>
<organism evidence="1 2">
    <name type="scientific">Cryptosporangium aurantiacum</name>
    <dbReference type="NCBI Taxonomy" id="134849"/>
    <lineage>
        <taxon>Bacteria</taxon>
        <taxon>Bacillati</taxon>
        <taxon>Actinomycetota</taxon>
        <taxon>Actinomycetes</taxon>
        <taxon>Cryptosporangiales</taxon>
        <taxon>Cryptosporangiaceae</taxon>
        <taxon>Cryptosporangium</taxon>
    </lineage>
</organism>
<protein>
    <recommendedName>
        <fullName evidence="3">Metallo-beta-lactamase superfamily protein</fullName>
    </recommendedName>
</protein>
<evidence type="ECO:0000313" key="1">
    <source>
        <dbReference type="EMBL" id="SHM59117.1"/>
    </source>
</evidence>
<dbReference type="STRING" id="134849.SAMN05443668_101973"/>
<name>A0A1M7K2R7_9ACTN</name>
<dbReference type="Proteomes" id="UP000184440">
    <property type="component" value="Unassembled WGS sequence"/>
</dbReference>
<dbReference type="InterPro" id="IPR036866">
    <property type="entry name" value="RibonucZ/Hydroxyglut_hydro"/>
</dbReference>
<dbReference type="EMBL" id="FRCS01000001">
    <property type="protein sequence ID" value="SHM59117.1"/>
    <property type="molecule type" value="Genomic_DNA"/>
</dbReference>
<dbReference type="AlphaFoldDB" id="A0A1M7K2R7"/>